<name>A0ABT2PS99_9BURK</name>
<evidence type="ECO:0000313" key="2">
    <source>
        <dbReference type="Proteomes" id="UP001525968"/>
    </source>
</evidence>
<proteinExistence type="predicted"/>
<reference evidence="1 2" key="1">
    <citation type="submission" date="2022-09" db="EMBL/GenBank/DDBJ databases">
        <title>Draft genome of isolate Be4.</title>
        <authorList>
            <person name="Sanchez-Castro I."/>
            <person name="Martinez-Rodriguez P."/>
            <person name="Descostes M."/>
            <person name="Merroun M."/>
        </authorList>
    </citation>
    <scope>NUCLEOTIDE SEQUENCE [LARGE SCALE GENOMIC DNA]</scope>
    <source>
        <strain evidence="1 2">Be4</strain>
    </source>
</reference>
<evidence type="ECO:0000313" key="1">
    <source>
        <dbReference type="EMBL" id="MCT9813093.1"/>
    </source>
</evidence>
<dbReference type="Pfam" id="PF10001">
    <property type="entry name" value="DUF2242"/>
    <property type="match status" value="1"/>
</dbReference>
<sequence length="160" mass="17485">MSEPMKRVRTQEDFSSTATYSRLFDASPTQTCEAARRALLSQGYMINTAKADLVEGQKSFQPDAEVHLQMIIRVVCVPESADHSVSMGFVTALQDRYALKKSANSASLGVGALGSVSLPMAATNESMVKVGSETISSDIFYENFFDLVKRFLQSEALPTE</sequence>
<dbReference type="Proteomes" id="UP001525968">
    <property type="component" value="Unassembled WGS sequence"/>
</dbReference>
<keyword evidence="2" id="KW-1185">Reference proteome</keyword>
<gene>
    <name evidence="1" type="ORF">N0K08_20895</name>
</gene>
<accession>A0ABT2PS99</accession>
<dbReference type="EMBL" id="JAODYH010000016">
    <property type="protein sequence ID" value="MCT9813093.1"/>
    <property type="molecule type" value="Genomic_DNA"/>
</dbReference>
<organism evidence="1 2">
    <name type="scientific">Acidovorax bellezanensis</name>
    <dbReference type="NCBI Taxonomy" id="2976702"/>
    <lineage>
        <taxon>Bacteria</taxon>
        <taxon>Pseudomonadati</taxon>
        <taxon>Pseudomonadota</taxon>
        <taxon>Betaproteobacteria</taxon>
        <taxon>Burkholderiales</taxon>
        <taxon>Comamonadaceae</taxon>
        <taxon>Acidovorax</taxon>
    </lineage>
</organism>
<comment type="caution">
    <text evidence="1">The sequence shown here is derived from an EMBL/GenBank/DDBJ whole genome shotgun (WGS) entry which is preliminary data.</text>
</comment>
<dbReference type="InterPro" id="IPR018718">
    <property type="entry name" value="DUF2242"/>
</dbReference>
<protein>
    <submittedName>
        <fullName evidence="1">DUF2242 domain-containing protein</fullName>
    </submittedName>
</protein>